<keyword evidence="10 17" id="KW-0418">Kinase</keyword>
<evidence type="ECO:0000256" key="12">
    <source>
        <dbReference type="ARBA" id="ARBA00022977"/>
    </source>
</evidence>
<evidence type="ECO:0000256" key="3">
    <source>
        <dbReference type="ARBA" id="ARBA00004769"/>
    </source>
</evidence>
<accession>A0A0R1RIS3</accession>
<dbReference type="Pfam" id="PF08543">
    <property type="entry name" value="Phos_pyr_kin"/>
    <property type="match status" value="1"/>
</dbReference>
<evidence type="ECO:0000256" key="4">
    <source>
        <dbReference type="ARBA" id="ARBA00009879"/>
    </source>
</evidence>
<dbReference type="SUPFAM" id="SSF53613">
    <property type="entry name" value="Ribokinase-like"/>
    <property type="match status" value="1"/>
</dbReference>
<evidence type="ECO:0000256" key="2">
    <source>
        <dbReference type="ARBA" id="ARBA00000565"/>
    </source>
</evidence>
<evidence type="ECO:0000256" key="8">
    <source>
        <dbReference type="ARBA" id="ARBA00022679"/>
    </source>
</evidence>
<comment type="catalytic activity">
    <reaction evidence="2">
        <text>4-amino-2-methyl-5-(phosphooxymethyl)pyrimidine + ATP = 4-amino-2-methyl-5-(diphosphooxymethyl)pyrimidine + ADP</text>
        <dbReference type="Rhea" id="RHEA:19893"/>
        <dbReference type="ChEBI" id="CHEBI:30616"/>
        <dbReference type="ChEBI" id="CHEBI:57841"/>
        <dbReference type="ChEBI" id="CHEBI:58354"/>
        <dbReference type="ChEBI" id="CHEBI:456216"/>
        <dbReference type="EC" id="2.7.4.7"/>
    </reaction>
</comment>
<evidence type="ECO:0000313" key="17">
    <source>
        <dbReference type="EMBL" id="KRL56449.1"/>
    </source>
</evidence>
<dbReference type="Gene3D" id="3.40.1190.20">
    <property type="match status" value="1"/>
</dbReference>
<dbReference type="CDD" id="cd01169">
    <property type="entry name" value="HMPP_kinase"/>
    <property type="match status" value="1"/>
</dbReference>
<dbReference type="GO" id="GO:0008902">
    <property type="term" value="F:hydroxymethylpyrimidine kinase activity"/>
    <property type="evidence" value="ECO:0007669"/>
    <property type="project" value="UniProtKB-EC"/>
</dbReference>
<evidence type="ECO:0000256" key="14">
    <source>
        <dbReference type="ARBA" id="ARBA00042102"/>
    </source>
</evidence>
<reference evidence="17 18" key="1">
    <citation type="journal article" date="2015" name="Genome Announc.">
        <title>Expanding the biotechnology potential of lactobacilli through comparative genomics of 213 strains and associated genera.</title>
        <authorList>
            <person name="Sun Z."/>
            <person name="Harris H.M."/>
            <person name="McCann A."/>
            <person name="Guo C."/>
            <person name="Argimon S."/>
            <person name="Zhang W."/>
            <person name="Yang X."/>
            <person name="Jeffery I.B."/>
            <person name="Cooney J.C."/>
            <person name="Kagawa T.F."/>
            <person name="Liu W."/>
            <person name="Song Y."/>
            <person name="Salvetti E."/>
            <person name="Wrobel A."/>
            <person name="Rasinkangas P."/>
            <person name="Parkhill J."/>
            <person name="Rea M.C."/>
            <person name="O'Sullivan O."/>
            <person name="Ritari J."/>
            <person name="Douillard F.P."/>
            <person name="Paul Ross R."/>
            <person name="Yang R."/>
            <person name="Briner A.E."/>
            <person name="Felis G.E."/>
            <person name="de Vos W.M."/>
            <person name="Barrangou R."/>
            <person name="Klaenhammer T.R."/>
            <person name="Caufield P.W."/>
            <person name="Cui Y."/>
            <person name="Zhang H."/>
            <person name="O'Toole P.W."/>
        </authorList>
    </citation>
    <scope>NUCLEOTIDE SEQUENCE [LARGE SCALE GENOMIC DNA]</scope>
    <source>
        <strain evidence="17 18">DSM 15814</strain>
    </source>
</reference>
<comment type="caution">
    <text evidence="17">The sequence shown here is derived from an EMBL/GenBank/DDBJ whole genome shotgun (WGS) entry which is preliminary data.</text>
</comment>
<keyword evidence="18" id="KW-1185">Reference proteome</keyword>
<dbReference type="GO" id="GO:0005829">
    <property type="term" value="C:cytosol"/>
    <property type="evidence" value="ECO:0007669"/>
    <property type="project" value="TreeGrafter"/>
</dbReference>
<sequence>MANEFPQVVTIAGSDSDGSAGLQADLNTFFTRNVYGMSIVTACVAGNSYGIQASTSMPTDFINQQFTSLADDFDLKAAKTGMLADAELINNVVTNYKRVDFGPLVVDPVIVTKHGAMLLETAAFETLREQLVPLATVITPNFFEAQKLVDMVIETDEDMLTAAKKLHTMGANNVMIKGQHSDADQTEVRDLVLLENGEHFWLSAPYIHTDRVNGTGDSLSACITAELAKGKSVKEAITIAKQYVNVSIANQIEVGHKYGPINHWAYTN</sequence>
<keyword evidence="11" id="KW-0067">ATP-binding</keyword>
<dbReference type="RefSeq" id="WP_017262739.1">
    <property type="nucleotide sequence ID" value="NZ_AZFF01000004.1"/>
</dbReference>
<dbReference type="OrthoDB" id="9810880at2"/>
<evidence type="ECO:0000256" key="6">
    <source>
        <dbReference type="ARBA" id="ARBA00012963"/>
    </source>
</evidence>
<evidence type="ECO:0000256" key="10">
    <source>
        <dbReference type="ARBA" id="ARBA00022777"/>
    </source>
</evidence>
<comment type="pathway">
    <text evidence="13">Cofactor biosynthesis; thiamine diphosphate biosynthesis; 4-amino-2-methyl-5-diphosphomethylpyrimidine from 5-amino-1-(5-phospho-D-ribosyl)imidazole: step 2/3.</text>
</comment>
<dbReference type="InterPro" id="IPR013749">
    <property type="entry name" value="PM/HMP-P_kinase-1"/>
</dbReference>
<comment type="pathway">
    <text evidence="3">Cofactor biosynthesis; thiamine diphosphate biosynthesis; 4-amino-2-methyl-5-diphosphomethylpyrimidine from 5-amino-1-(5-phospho-D-ribosyl)imidazole: step 3/3.</text>
</comment>
<keyword evidence="9" id="KW-0547">Nucleotide-binding</keyword>
<organism evidence="17 18">
    <name type="scientific">Furfurilactobacillus rossiae DSM 15814</name>
    <dbReference type="NCBI Taxonomy" id="1114972"/>
    <lineage>
        <taxon>Bacteria</taxon>
        <taxon>Bacillati</taxon>
        <taxon>Bacillota</taxon>
        <taxon>Bacilli</taxon>
        <taxon>Lactobacillales</taxon>
        <taxon>Lactobacillaceae</taxon>
        <taxon>Furfurilactobacillus</taxon>
    </lineage>
</organism>
<evidence type="ECO:0000256" key="15">
    <source>
        <dbReference type="ARBA" id="ARBA00043176"/>
    </source>
</evidence>
<evidence type="ECO:0000259" key="16">
    <source>
        <dbReference type="Pfam" id="PF08543"/>
    </source>
</evidence>
<evidence type="ECO:0000256" key="7">
    <source>
        <dbReference type="ARBA" id="ARBA00019161"/>
    </source>
</evidence>
<evidence type="ECO:0000256" key="1">
    <source>
        <dbReference type="ARBA" id="ARBA00000151"/>
    </source>
</evidence>
<dbReference type="GO" id="GO:0005524">
    <property type="term" value="F:ATP binding"/>
    <property type="evidence" value="ECO:0007669"/>
    <property type="project" value="UniProtKB-KW"/>
</dbReference>
<evidence type="ECO:0000256" key="9">
    <source>
        <dbReference type="ARBA" id="ARBA00022741"/>
    </source>
</evidence>
<proteinExistence type="inferred from homology"/>
<name>A0A0R1RIS3_9LACO</name>
<dbReference type="GO" id="GO:0009228">
    <property type="term" value="P:thiamine biosynthetic process"/>
    <property type="evidence" value="ECO:0007669"/>
    <property type="project" value="UniProtKB-KW"/>
</dbReference>
<keyword evidence="12" id="KW-0784">Thiamine biosynthesis</keyword>
<evidence type="ECO:0000256" key="11">
    <source>
        <dbReference type="ARBA" id="ARBA00022840"/>
    </source>
</evidence>
<protein>
    <recommendedName>
        <fullName evidence="7">Hydroxymethylpyrimidine/phosphomethylpyrimidine kinase</fullName>
        <ecNumber evidence="5">2.7.1.49</ecNumber>
        <ecNumber evidence="6">2.7.4.7</ecNumber>
    </recommendedName>
    <alternativeName>
        <fullName evidence="14">Hydroxymethylpyrimidine kinase</fullName>
    </alternativeName>
    <alternativeName>
        <fullName evidence="15">Hydroxymethylpyrimidine phosphate kinase</fullName>
    </alternativeName>
</protein>
<dbReference type="AlphaFoldDB" id="A0A0R1RIS3"/>
<dbReference type="PATRIC" id="fig|1114972.6.peg.2130"/>
<evidence type="ECO:0000256" key="5">
    <source>
        <dbReference type="ARBA" id="ARBA00012135"/>
    </source>
</evidence>
<dbReference type="EC" id="2.7.4.7" evidence="6"/>
<dbReference type="NCBIfam" id="TIGR00097">
    <property type="entry name" value="HMP-P_kinase"/>
    <property type="match status" value="1"/>
</dbReference>
<dbReference type="EMBL" id="AZFF01000004">
    <property type="protein sequence ID" value="KRL56449.1"/>
    <property type="molecule type" value="Genomic_DNA"/>
</dbReference>
<dbReference type="Proteomes" id="UP000051999">
    <property type="component" value="Unassembled WGS sequence"/>
</dbReference>
<evidence type="ECO:0000256" key="13">
    <source>
        <dbReference type="ARBA" id="ARBA00037917"/>
    </source>
</evidence>
<dbReference type="STRING" id="1114972.FD35_GL002085"/>
<comment type="catalytic activity">
    <reaction evidence="1">
        <text>4-amino-5-hydroxymethyl-2-methylpyrimidine + ATP = 4-amino-2-methyl-5-(phosphooxymethyl)pyrimidine + ADP + H(+)</text>
        <dbReference type="Rhea" id="RHEA:23096"/>
        <dbReference type="ChEBI" id="CHEBI:15378"/>
        <dbReference type="ChEBI" id="CHEBI:16892"/>
        <dbReference type="ChEBI" id="CHEBI:30616"/>
        <dbReference type="ChEBI" id="CHEBI:58354"/>
        <dbReference type="ChEBI" id="CHEBI:456216"/>
        <dbReference type="EC" id="2.7.1.49"/>
    </reaction>
</comment>
<dbReference type="eggNOG" id="COG0351">
    <property type="taxonomic scope" value="Bacteria"/>
</dbReference>
<gene>
    <name evidence="17" type="ORF">FD35_GL002085</name>
</gene>
<feature type="domain" description="Pyridoxamine kinase/Phosphomethylpyrimidine kinase" evidence="16">
    <location>
        <begin position="15"/>
        <end position="262"/>
    </location>
</feature>
<dbReference type="InterPro" id="IPR004399">
    <property type="entry name" value="HMP/HMP-P_kinase_dom"/>
</dbReference>
<dbReference type="FunFam" id="3.40.1190.20:FF:000003">
    <property type="entry name" value="Phosphomethylpyrimidine kinase ThiD"/>
    <property type="match status" value="1"/>
</dbReference>
<comment type="similarity">
    <text evidence="4">Belongs to the ThiD family.</text>
</comment>
<dbReference type="PANTHER" id="PTHR20858:SF17">
    <property type="entry name" value="HYDROXYMETHYLPYRIMIDINE_PHOSPHOMETHYLPYRIMIDINE KINASE THI20-RELATED"/>
    <property type="match status" value="1"/>
</dbReference>
<dbReference type="EC" id="2.7.1.49" evidence="5"/>
<evidence type="ECO:0000313" key="18">
    <source>
        <dbReference type="Proteomes" id="UP000051999"/>
    </source>
</evidence>
<dbReference type="GO" id="GO:0008972">
    <property type="term" value="F:phosphomethylpyrimidine kinase activity"/>
    <property type="evidence" value="ECO:0007669"/>
    <property type="project" value="UniProtKB-EC"/>
</dbReference>
<dbReference type="PANTHER" id="PTHR20858">
    <property type="entry name" value="PHOSPHOMETHYLPYRIMIDINE KINASE"/>
    <property type="match status" value="1"/>
</dbReference>
<keyword evidence="8" id="KW-0808">Transferase</keyword>
<dbReference type="InterPro" id="IPR029056">
    <property type="entry name" value="Ribokinase-like"/>
</dbReference>